<evidence type="ECO:0000313" key="4">
    <source>
        <dbReference type="Proteomes" id="UP000595001"/>
    </source>
</evidence>
<name>A0A7T3KUH6_9EURY</name>
<feature type="domain" description="HTH marR-type" evidence="2">
    <location>
        <begin position="28"/>
        <end position="73"/>
    </location>
</feature>
<keyword evidence="4" id="KW-1185">Reference proteome</keyword>
<dbReference type="Pfam" id="PF12802">
    <property type="entry name" value="MarR_2"/>
    <property type="match status" value="1"/>
</dbReference>
<dbReference type="InterPro" id="IPR000835">
    <property type="entry name" value="HTH_MarR-typ"/>
</dbReference>
<dbReference type="KEGG" id="hlt:I7X12_13550"/>
<evidence type="ECO:0000313" key="3">
    <source>
        <dbReference type="EMBL" id="QPV61770.1"/>
    </source>
</evidence>
<protein>
    <submittedName>
        <fullName evidence="3">MarR family transcriptional regulator</fullName>
    </submittedName>
</protein>
<dbReference type="EMBL" id="CP065856">
    <property type="protein sequence ID" value="QPV61770.1"/>
    <property type="molecule type" value="Genomic_DNA"/>
</dbReference>
<gene>
    <name evidence="3" type="ORF">I7X12_13550</name>
</gene>
<evidence type="ECO:0000259" key="2">
    <source>
        <dbReference type="Pfam" id="PF12802"/>
    </source>
</evidence>
<dbReference type="AlphaFoldDB" id="A0A7T3KUH6"/>
<dbReference type="SUPFAM" id="SSF46785">
    <property type="entry name" value="Winged helix' DNA-binding domain"/>
    <property type="match status" value="1"/>
</dbReference>
<feature type="region of interest" description="Disordered" evidence="1">
    <location>
        <begin position="1"/>
        <end position="23"/>
    </location>
</feature>
<feature type="region of interest" description="Disordered" evidence="1">
    <location>
        <begin position="100"/>
        <end position="120"/>
    </location>
</feature>
<feature type="compositionally biased region" description="Acidic residues" evidence="1">
    <location>
        <begin position="1"/>
        <end position="13"/>
    </location>
</feature>
<sequence>MPIDVEEFEESPEAELRAGGNGPTNGERVLAFLAAHDDQAFTPKEIRGATDVARGSVGVVLSRLEDRGLVRHRGEYWAIAPDADIDAALTSVHVARAASDRFGAEDPAEWGPGVDDSEDE</sequence>
<proteinExistence type="predicted"/>
<dbReference type="RefSeq" id="WP_198060595.1">
    <property type="nucleotide sequence ID" value="NZ_CP065856.1"/>
</dbReference>
<dbReference type="Gene3D" id="1.10.10.10">
    <property type="entry name" value="Winged helix-like DNA-binding domain superfamily/Winged helix DNA-binding domain"/>
    <property type="match status" value="1"/>
</dbReference>
<dbReference type="InterPro" id="IPR036390">
    <property type="entry name" value="WH_DNA-bd_sf"/>
</dbReference>
<evidence type="ECO:0000256" key="1">
    <source>
        <dbReference type="SAM" id="MobiDB-lite"/>
    </source>
</evidence>
<dbReference type="OrthoDB" id="195563at2157"/>
<dbReference type="InterPro" id="IPR036388">
    <property type="entry name" value="WH-like_DNA-bd_sf"/>
</dbReference>
<dbReference type="GO" id="GO:0003700">
    <property type="term" value="F:DNA-binding transcription factor activity"/>
    <property type="evidence" value="ECO:0007669"/>
    <property type="project" value="InterPro"/>
</dbReference>
<dbReference type="GeneID" id="60589537"/>
<organism evidence="3 4">
    <name type="scientific">Halosimplex litoreum</name>
    <dbReference type="NCBI Taxonomy" id="1198301"/>
    <lineage>
        <taxon>Archaea</taxon>
        <taxon>Methanobacteriati</taxon>
        <taxon>Methanobacteriota</taxon>
        <taxon>Stenosarchaea group</taxon>
        <taxon>Halobacteria</taxon>
        <taxon>Halobacteriales</taxon>
        <taxon>Haloarculaceae</taxon>
        <taxon>Halosimplex</taxon>
    </lineage>
</organism>
<accession>A0A7T3KUH6</accession>
<dbReference type="Proteomes" id="UP000595001">
    <property type="component" value="Chromosome"/>
</dbReference>
<reference evidence="3 4" key="1">
    <citation type="submission" date="2020-12" db="EMBL/GenBank/DDBJ databases">
        <title>Halosimplex halophilum sp. nov. and Halosimplex salinum sp. nov., two new members of the genus Halosimplex.</title>
        <authorList>
            <person name="Cui H.L."/>
        </authorList>
    </citation>
    <scope>NUCLEOTIDE SEQUENCE [LARGE SCALE GENOMIC DNA]</scope>
    <source>
        <strain evidence="3 4">YGH94</strain>
    </source>
</reference>